<protein>
    <submittedName>
        <fullName evidence="1">Serine/threonine-protein phosphatase 2A 56 kDa regulatory subunit delta isoform</fullName>
    </submittedName>
</protein>
<accession>A0A7J6TN10</accession>
<dbReference type="GO" id="GO:0019888">
    <property type="term" value="F:protein phosphatase regulator activity"/>
    <property type="evidence" value="ECO:0007669"/>
    <property type="project" value="InterPro"/>
</dbReference>
<dbReference type="EMBL" id="JABANO010010107">
    <property type="protein sequence ID" value="KAF4745690.1"/>
    <property type="molecule type" value="Genomic_DNA"/>
</dbReference>
<dbReference type="Gene3D" id="1.25.10.10">
    <property type="entry name" value="Leucine-rich Repeat Variant"/>
    <property type="match status" value="1"/>
</dbReference>
<dbReference type="GO" id="GO:0007165">
    <property type="term" value="P:signal transduction"/>
    <property type="evidence" value="ECO:0007669"/>
    <property type="project" value="InterPro"/>
</dbReference>
<evidence type="ECO:0000313" key="2">
    <source>
        <dbReference type="Proteomes" id="UP000553632"/>
    </source>
</evidence>
<proteinExistence type="predicted"/>
<dbReference type="Pfam" id="PF01603">
    <property type="entry name" value="B56"/>
    <property type="match status" value="1"/>
</dbReference>
<comment type="caution">
    <text evidence="1">The sequence shown here is derived from an EMBL/GenBank/DDBJ whole genome shotgun (WGS) entry which is preliminary data.</text>
</comment>
<dbReference type="InterPro" id="IPR002554">
    <property type="entry name" value="PP2A_B56"/>
</dbReference>
<gene>
    <name evidence="1" type="primary">PPP2R5D_4</name>
    <name evidence="1" type="ORF">FOZ63_018495</name>
</gene>
<dbReference type="PANTHER" id="PTHR10257:SF3">
    <property type="entry name" value="SERINE_THREONINE-PROTEIN PHOSPHATASE 2A 56 KDA REGULATORY SUBUNIT GAMMA ISOFORM"/>
    <property type="match status" value="1"/>
</dbReference>
<feature type="non-terminal residue" evidence="1">
    <location>
        <position position="112"/>
    </location>
</feature>
<reference evidence="1 2" key="1">
    <citation type="submission" date="2020-04" db="EMBL/GenBank/DDBJ databases">
        <title>Perkinsus olseni comparative genomics.</title>
        <authorList>
            <person name="Bogema D.R."/>
        </authorList>
    </citation>
    <scope>NUCLEOTIDE SEQUENCE [LARGE SCALE GENOMIC DNA]</scope>
    <source>
        <strain evidence="1 2">ATCC PRA-207</strain>
    </source>
</reference>
<dbReference type="Proteomes" id="UP000553632">
    <property type="component" value="Unassembled WGS sequence"/>
</dbReference>
<name>A0A7J6TN10_PEROL</name>
<feature type="non-terminal residue" evidence="1">
    <location>
        <position position="1"/>
    </location>
</feature>
<dbReference type="PANTHER" id="PTHR10257">
    <property type="entry name" value="SERINE/THREONINE PROTEIN PHOSPHATASE 2A PP2A REGULATORY SUBUNIT B"/>
    <property type="match status" value="1"/>
</dbReference>
<dbReference type="AlphaFoldDB" id="A0A7J6TN10"/>
<dbReference type="InterPro" id="IPR011989">
    <property type="entry name" value="ARM-like"/>
</dbReference>
<dbReference type="InterPro" id="IPR016024">
    <property type="entry name" value="ARM-type_fold"/>
</dbReference>
<dbReference type="OMA" id="QTHEREE"/>
<organism evidence="1 2">
    <name type="scientific">Perkinsus olseni</name>
    <name type="common">Perkinsus atlanticus</name>
    <dbReference type="NCBI Taxonomy" id="32597"/>
    <lineage>
        <taxon>Eukaryota</taxon>
        <taxon>Sar</taxon>
        <taxon>Alveolata</taxon>
        <taxon>Perkinsozoa</taxon>
        <taxon>Perkinsea</taxon>
        <taxon>Perkinsida</taxon>
        <taxon>Perkinsidae</taxon>
        <taxon>Perkinsus</taxon>
    </lineage>
</organism>
<sequence>ETPFADQQLVLRLKLRACRVVFHFNDETSFFREKEAKRQTLLDILEFINQARNCYDDKVAAEIVAMTAANMFRTLPPPRVQNPMALFDLEEDEPVLDQSWPHLQIVYEIFFR</sequence>
<evidence type="ECO:0000313" key="1">
    <source>
        <dbReference type="EMBL" id="KAF4745690.1"/>
    </source>
</evidence>
<dbReference type="SUPFAM" id="SSF48371">
    <property type="entry name" value="ARM repeat"/>
    <property type="match status" value="1"/>
</dbReference>
<keyword evidence="2" id="KW-1185">Reference proteome</keyword>
<dbReference type="GO" id="GO:0000159">
    <property type="term" value="C:protein phosphatase type 2A complex"/>
    <property type="evidence" value="ECO:0007669"/>
    <property type="project" value="InterPro"/>
</dbReference>